<dbReference type="RefSeq" id="WP_323355371.1">
    <property type="nucleotide sequence ID" value="NZ_JAYGHY010000003.1"/>
</dbReference>
<dbReference type="InterPro" id="IPR008928">
    <property type="entry name" value="6-hairpin_glycosidase_sf"/>
</dbReference>
<dbReference type="PIRSF" id="PIRSF028944">
    <property type="entry name" value="Beta_gluc_GBA2"/>
    <property type="match status" value="1"/>
</dbReference>
<evidence type="ECO:0000259" key="2">
    <source>
        <dbReference type="Pfam" id="PF04685"/>
    </source>
</evidence>
<evidence type="ECO:0000313" key="4">
    <source>
        <dbReference type="EMBL" id="MEA5441219.1"/>
    </source>
</evidence>
<dbReference type="InterPro" id="IPR014551">
    <property type="entry name" value="B_Glucosidase_GBA2-typ"/>
</dbReference>
<feature type="region of interest" description="Disordered" evidence="1">
    <location>
        <begin position="304"/>
        <end position="326"/>
    </location>
</feature>
<keyword evidence="5" id="KW-1185">Reference proteome</keyword>
<feature type="domain" description="Glycosyl-hydrolase family 116 N-terminal" evidence="3">
    <location>
        <begin position="53"/>
        <end position="395"/>
    </location>
</feature>
<dbReference type="PANTHER" id="PTHR12654:SF0">
    <property type="entry name" value="NON-LYSOSOMAL GLUCOSYLCERAMIDASE"/>
    <property type="match status" value="1"/>
</dbReference>
<dbReference type="Pfam" id="PF12215">
    <property type="entry name" value="Glyco_hydr_116N"/>
    <property type="match status" value="1"/>
</dbReference>
<gene>
    <name evidence="4" type="ORF">VB739_01475</name>
</gene>
<evidence type="ECO:0000313" key="5">
    <source>
        <dbReference type="Proteomes" id="UP001302329"/>
    </source>
</evidence>
<dbReference type="InterPro" id="IPR024462">
    <property type="entry name" value="GH116_N"/>
</dbReference>
<keyword evidence="4" id="KW-0378">Hydrolase</keyword>
<dbReference type="PANTHER" id="PTHR12654">
    <property type="entry name" value="BILE ACID BETA-GLUCOSIDASE-RELATED"/>
    <property type="match status" value="1"/>
</dbReference>
<dbReference type="InterPro" id="IPR006775">
    <property type="entry name" value="GH116_catalytic"/>
</dbReference>
<dbReference type="GO" id="GO:0016787">
    <property type="term" value="F:hydrolase activity"/>
    <property type="evidence" value="ECO:0007669"/>
    <property type="project" value="UniProtKB-KW"/>
</dbReference>
<dbReference type="InterPro" id="IPR052566">
    <property type="entry name" value="Non-lysos_glucosylceramidase"/>
</dbReference>
<evidence type="ECO:0000259" key="3">
    <source>
        <dbReference type="Pfam" id="PF12215"/>
    </source>
</evidence>
<proteinExistence type="predicted"/>
<protein>
    <submittedName>
        <fullName evidence="4">GH116 family glycosyl hydrolase</fullName>
    </submittedName>
</protein>
<dbReference type="Proteomes" id="UP001302329">
    <property type="component" value="Unassembled WGS sequence"/>
</dbReference>
<name>A0ABU5SRS6_9CYAN</name>
<dbReference type="SUPFAM" id="SSF48208">
    <property type="entry name" value="Six-hairpin glycosidases"/>
    <property type="match status" value="1"/>
</dbReference>
<dbReference type="EMBL" id="JAYGHY010000003">
    <property type="protein sequence ID" value="MEA5441219.1"/>
    <property type="molecule type" value="Genomic_DNA"/>
</dbReference>
<sequence>MAPFGLSALQNLRRGRTPWQPPEASWSRPFGQGWSQPYTVRYASNLDDGPNHGMPLGGFGAGCLGRGIDGAFNLWHLDGGEHWFGVLPDCQFALFEHDGRGARAHGLATAPQRDDSRPGSGQPLTAWNWYPAASAEQPSGSVAVRYPVSSHHYASVFAADVRCEAFSPILPGDYRRTSYPVAIFAWTLSNPTNQPLELSLLLSWRNTVGWFTNTDPAAEVHFRDDGSPEHNYVPAIGRGQGQRNRWVETPGMKGILLEGERSQPLTEGEGQWCLAVPDEVALNHPGVEVFRCSRWDPSGDGAELWEPFSRDGSIPDSNNDRRSTGDDPLSAALAVRFRLEPGASLEIPMVISWDLPVTAFATGTRALRRYTDFFGTEGESAAAIASEALAEWRDWHAAIGAWQAPVVQRHDLQEPLRMALLNELYDLASGGSLWTAASTDDPVGRFGVLECLDYAWYESLDVRLYGSFALLQLWPELDKAVLRSFARAIPAADPTLRPIGWYFTQGRGRVEAARKVAGATPHDLGAPNERPFDATNYTAYQDCNLWKDLASDFVLQVWRTYSLAPSGPDIAFLADCWSAAVTALDYLKQFDVNDDGLPDNGGAPDQTFDDWPLQGVSAYCGALWIAALEAALAIGQQLQLELGLDTAEEQRRFGGWLEQSRRHFDALLWNGEYYAIDAGSGTPVVMADQLCGDFYARLLGLPPVVADERALSALQAIRQACFESFEGGRLGVANGLRRDGTPLDPEGTHPLEVWTGINFGLAAYYRLMGQSSTAFAITGAVVRQVYEGGLQFRTPEAITAAGTFRACHYLRAMAIWALWATHTDWQPIPGADRQP</sequence>
<reference evidence="4 5" key="1">
    <citation type="submission" date="2023-12" db="EMBL/GenBank/DDBJ databases">
        <title>Baltic Sea Cyanobacteria.</title>
        <authorList>
            <person name="Delbaje E."/>
            <person name="Fewer D.P."/>
            <person name="Shishido T.K."/>
        </authorList>
    </citation>
    <scope>NUCLEOTIDE SEQUENCE [LARGE SCALE GENOMIC DNA]</scope>
    <source>
        <strain evidence="4 5">UHCC 0281</strain>
    </source>
</reference>
<evidence type="ECO:0000256" key="1">
    <source>
        <dbReference type="SAM" id="MobiDB-lite"/>
    </source>
</evidence>
<comment type="caution">
    <text evidence="4">The sequence shown here is derived from an EMBL/GenBank/DDBJ whole genome shotgun (WGS) entry which is preliminary data.</text>
</comment>
<accession>A0ABU5SRS6</accession>
<organism evidence="4 5">
    <name type="scientific">Cyanobium gracile UHCC 0281</name>
    <dbReference type="NCBI Taxonomy" id="3110309"/>
    <lineage>
        <taxon>Bacteria</taxon>
        <taxon>Bacillati</taxon>
        <taxon>Cyanobacteriota</taxon>
        <taxon>Cyanophyceae</taxon>
        <taxon>Synechococcales</taxon>
        <taxon>Prochlorococcaceae</taxon>
        <taxon>Cyanobium</taxon>
    </lineage>
</organism>
<feature type="domain" description="Glycosyl-hydrolase family 116 catalytic region" evidence="2">
    <location>
        <begin position="444"/>
        <end position="818"/>
    </location>
</feature>
<dbReference type="Pfam" id="PF04685">
    <property type="entry name" value="DUF608"/>
    <property type="match status" value="1"/>
</dbReference>